<dbReference type="RefSeq" id="WP_055426379.1">
    <property type="nucleotide sequence ID" value="NZ_FCOR01000025.1"/>
</dbReference>
<dbReference type="AlphaFoldDB" id="A0A0X3ASM2"/>
<keyword evidence="1" id="KW-0812">Transmembrane</keyword>
<sequence length="242" mass="28257">MITHRTYTKILKLTVYLIIAYFIYNIIYYYISYSKLQVIKESHKFKVSSLINISENRLTYEAEYYLKDHFLGISCLLDSTYYLSITKVGQLSTNKSMQDIIYFSSIPFLDRNSLFNRNDIIAKTVVSTNETSAIFYNVSILPIIQISKVNVYLKNKMLSKNIISKDIIEYIINSSNIDLSFNDFNKNDFGYVGFDGESSLIFLRDISNNLYIMSLSPIIELKEDGSYRFKSPYRSLKEILQE</sequence>
<evidence type="ECO:0000256" key="1">
    <source>
        <dbReference type="SAM" id="Phobius"/>
    </source>
</evidence>
<keyword evidence="1" id="KW-0472">Membrane</keyword>
<accession>A0A0X3ASM2</accession>
<keyword evidence="1" id="KW-1133">Transmembrane helix</keyword>
<evidence type="ECO:0000313" key="2">
    <source>
        <dbReference type="EMBL" id="CVK17223.1"/>
    </source>
</evidence>
<organism evidence="2 3">
    <name type="scientific">Apibacter mensalis</name>
    <dbReference type="NCBI Taxonomy" id="1586267"/>
    <lineage>
        <taxon>Bacteria</taxon>
        <taxon>Pseudomonadati</taxon>
        <taxon>Bacteroidota</taxon>
        <taxon>Flavobacteriia</taxon>
        <taxon>Flavobacteriales</taxon>
        <taxon>Weeksellaceae</taxon>
        <taxon>Apibacter</taxon>
    </lineage>
</organism>
<reference evidence="2 3" key="1">
    <citation type="submission" date="2016-01" db="EMBL/GenBank/DDBJ databases">
        <authorList>
            <person name="McClelland M."/>
            <person name="Jain A."/>
            <person name="Saraogi P."/>
            <person name="Mendelson R."/>
            <person name="Westerman R."/>
            <person name="SanMiguel P."/>
            <person name="Csonka L."/>
        </authorList>
    </citation>
    <scope>NUCLEOTIDE SEQUENCE [LARGE SCALE GENOMIC DNA]</scope>
    <source>
        <strain evidence="2 3">R-53146</strain>
    </source>
</reference>
<proteinExistence type="predicted"/>
<keyword evidence="3" id="KW-1185">Reference proteome</keyword>
<name>A0A0X3ASM2_9FLAO</name>
<gene>
    <name evidence="2" type="ORF">Ga0061079_1254</name>
</gene>
<protein>
    <submittedName>
        <fullName evidence="2">Uncharacterized protein</fullName>
    </submittedName>
</protein>
<dbReference type="EMBL" id="FCOR01000025">
    <property type="protein sequence ID" value="CVK17223.1"/>
    <property type="molecule type" value="Genomic_DNA"/>
</dbReference>
<feature type="transmembrane region" description="Helical" evidence="1">
    <location>
        <begin position="12"/>
        <end position="31"/>
    </location>
</feature>
<dbReference type="Proteomes" id="UP000182761">
    <property type="component" value="Unassembled WGS sequence"/>
</dbReference>
<evidence type="ECO:0000313" key="3">
    <source>
        <dbReference type="Proteomes" id="UP000182761"/>
    </source>
</evidence>